<sequence length="427" mass="45211">MTAVEREWIRRRRQAELDVRDGLSPVRSTERSLYRPGELLLSLGAENQLADVLRDRYAGRRYEWAGPDGWRNTVGMPVESGDLNARLETVDRVLWEVPPETDLPVLVRELRALLPADDHTARVDLNQVYFGEPLYQGGPGGEPYPIDPLDLAAVPAGITPDGVDLAVLDTGLPIDWMSLHPSLATWLTPDVNNRNLLVPPGAGAAGVLATQAGHGLFISGLVRRVAPGLVVDPGLVLDPTGLGDDASIAAELVETVAPVICLSLGGYTEDDNPPPGLSAALAAKGPDVAVVAAAGNNDSSRPFWPAALKHVVAVAGYDSTGGGQARTSFSNRGDWVDVCAPAVRLGSTYVRGTWAAHDGDREFDGWAGWSGTSFAAPLVAAEIARRLAAPGGPRTGRQAALELLAELAPSPWPDLGLLYQPPIDLTT</sequence>
<dbReference type="InterPro" id="IPR050131">
    <property type="entry name" value="Peptidase_S8_subtilisin-like"/>
</dbReference>
<evidence type="ECO:0000256" key="4">
    <source>
        <dbReference type="ARBA" id="ARBA00022825"/>
    </source>
</evidence>
<evidence type="ECO:0000313" key="8">
    <source>
        <dbReference type="Proteomes" id="UP000646749"/>
    </source>
</evidence>
<keyword evidence="3 5" id="KW-0378">Hydrolase</keyword>
<evidence type="ECO:0000256" key="2">
    <source>
        <dbReference type="ARBA" id="ARBA00022670"/>
    </source>
</evidence>
<comment type="similarity">
    <text evidence="1 5">Belongs to the peptidase S8 family.</text>
</comment>
<dbReference type="InterPro" id="IPR036852">
    <property type="entry name" value="Peptidase_S8/S53_dom_sf"/>
</dbReference>
<dbReference type="Pfam" id="PF00082">
    <property type="entry name" value="Peptidase_S8"/>
    <property type="match status" value="1"/>
</dbReference>
<dbReference type="RefSeq" id="WP_203867136.1">
    <property type="nucleotide sequence ID" value="NZ_BONW01000016.1"/>
</dbReference>
<name>A0ABQ4E1U0_9ACTN</name>
<dbReference type="InterPro" id="IPR015500">
    <property type="entry name" value="Peptidase_S8_subtilisin-rel"/>
</dbReference>
<dbReference type="EMBL" id="BONW01000016">
    <property type="protein sequence ID" value="GIG88635.1"/>
    <property type="molecule type" value="Genomic_DNA"/>
</dbReference>
<feature type="active site" description="Charge relay system" evidence="5">
    <location>
        <position position="169"/>
    </location>
</feature>
<evidence type="ECO:0000256" key="3">
    <source>
        <dbReference type="ARBA" id="ARBA00022801"/>
    </source>
</evidence>
<reference evidence="7 8" key="1">
    <citation type="submission" date="2021-01" db="EMBL/GenBank/DDBJ databases">
        <title>Whole genome shotgun sequence of Plantactinospora endophytica NBRC 110450.</title>
        <authorList>
            <person name="Komaki H."/>
            <person name="Tamura T."/>
        </authorList>
    </citation>
    <scope>NUCLEOTIDE SEQUENCE [LARGE SCALE GENOMIC DNA]</scope>
    <source>
        <strain evidence="7 8">NBRC 110450</strain>
    </source>
</reference>
<feature type="domain" description="Peptidase S8/S53" evidence="6">
    <location>
        <begin position="162"/>
        <end position="386"/>
    </location>
</feature>
<dbReference type="PROSITE" id="PS00138">
    <property type="entry name" value="SUBTILASE_SER"/>
    <property type="match status" value="1"/>
</dbReference>
<dbReference type="PANTHER" id="PTHR43806">
    <property type="entry name" value="PEPTIDASE S8"/>
    <property type="match status" value="1"/>
</dbReference>
<keyword evidence="4 5" id="KW-0720">Serine protease</keyword>
<feature type="active site" description="Charge relay system" evidence="5">
    <location>
        <position position="214"/>
    </location>
</feature>
<evidence type="ECO:0000256" key="1">
    <source>
        <dbReference type="ARBA" id="ARBA00011073"/>
    </source>
</evidence>
<dbReference type="SUPFAM" id="SSF52743">
    <property type="entry name" value="Subtilisin-like"/>
    <property type="match status" value="1"/>
</dbReference>
<evidence type="ECO:0000259" key="6">
    <source>
        <dbReference type="Pfam" id="PF00082"/>
    </source>
</evidence>
<dbReference type="PROSITE" id="PS51892">
    <property type="entry name" value="SUBTILASE"/>
    <property type="match status" value="1"/>
</dbReference>
<gene>
    <name evidence="7" type="ORF">Pen02_35710</name>
</gene>
<dbReference type="Gene3D" id="3.40.50.200">
    <property type="entry name" value="Peptidase S8/S53 domain"/>
    <property type="match status" value="1"/>
</dbReference>
<dbReference type="InterPro" id="IPR023828">
    <property type="entry name" value="Peptidase_S8_Ser-AS"/>
</dbReference>
<evidence type="ECO:0000256" key="5">
    <source>
        <dbReference type="PROSITE-ProRule" id="PRU01240"/>
    </source>
</evidence>
<dbReference type="PRINTS" id="PR00723">
    <property type="entry name" value="SUBTILISIN"/>
</dbReference>
<keyword evidence="2 5" id="KW-0645">Protease</keyword>
<organism evidence="7 8">
    <name type="scientific">Plantactinospora endophytica</name>
    <dbReference type="NCBI Taxonomy" id="673535"/>
    <lineage>
        <taxon>Bacteria</taxon>
        <taxon>Bacillati</taxon>
        <taxon>Actinomycetota</taxon>
        <taxon>Actinomycetes</taxon>
        <taxon>Micromonosporales</taxon>
        <taxon>Micromonosporaceae</taxon>
        <taxon>Plantactinospora</taxon>
    </lineage>
</organism>
<proteinExistence type="inferred from homology"/>
<feature type="active site" description="Charge relay system" evidence="5">
    <location>
        <position position="373"/>
    </location>
</feature>
<keyword evidence="8" id="KW-1185">Reference proteome</keyword>
<protein>
    <recommendedName>
        <fullName evidence="6">Peptidase S8/S53 domain-containing protein</fullName>
    </recommendedName>
</protein>
<evidence type="ECO:0000313" key="7">
    <source>
        <dbReference type="EMBL" id="GIG88635.1"/>
    </source>
</evidence>
<comment type="caution">
    <text evidence="7">The sequence shown here is derived from an EMBL/GenBank/DDBJ whole genome shotgun (WGS) entry which is preliminary data.</text>
</comment>
<dbReference type="PANTHER" id="PTHR43806:SF11">
    <property type="entry name" value="CEREVISIN-RELATED"/>
    <property type="match status" value="1"/>
</dbReference>
<dbReference type="Proteomes" id="UP000646749">
    <property type="component" value="Unassembled WGS sequence"/>
</dbReference>
<accession>A0ABQ4E1U0</accession>
<dbReference type="InterPro" id="IPR000209">
    <property type="entry name" value="Peptidase_S8/S53_dom"/>
</dbReference>